<dbReference type="AlphaFoldDB" id="A0AAV7M4G0"/>
<keyword evidence="2" id="KW-1185">Reference proteome</keyword>
<organism evidence="1 2">
    <name type="scientific">Pleurodeles waltl</name>
    <name type="common">Iberian ribbed newt</name>
    <dbReference type="NCBI Taxonomy" id="8319"/>
    <lineage>
        <taxon>Eukaryota</taxon>
        <taxon>Metazoa</taxon>
        <taxon>Chordata</taxon>
        <taxon>Craniata</taxon>
        <taxon>Vertebrata</taxon>
        <taxon>Euteleostomi</taxon>
        <taxon>Amphibia</taxon>
        <taxon>Batrachia</taxon>
        <taxon>Caudata</taxon>
        <taxon>Salamandroidea</taxon>
        <taxon>Salamandridae</taxon>
        <taxon>Pleurodelinae</taxon>
        <taxon>Pleurodeles</taxon>
    </lineage>
</organism>
<proteinExistence type="predicted"/>
<dbReference type="Proteomes" id="UP001066276">
    <property type="component" value="Chromosome 10"/>
</dbReference>
<evidence type="ECO:0000313" key="1">
    <source>
        <dbReference type="EMBL" id="KAJ1098004.1"/>
    </source>
</evidence>
<name>A0AAV7M4G0_PLEWA</name>
<sequence length="77" mass="8375">MSTDHDLVGATEELIADACEGGREGGGNETIERRNMMDPLGQKIYVTCRKNGIKHQIATGVTGLQETTEENPEETVK</sequence>
<reference evidence="1" key="1">
    <citation type="journal article" date="2022" name="bioRxiv">
        <title>Sequencing and chromosome-scale assembly of the giantPleurodeles waltlgenome.</title>
        <authorList>
            <person name="Brown T."/>
            <person name="Elewa A."/>
            <person name="Iarovenko S."/>
            <person name="Subramanian E."/>
            <person name="Araus A.J."/>
            <person name="Petzold A."/>
            <person name="Susuki M."/>
            <person name="Suzuki K.-i.T."/>
            <person name="Hayashi T."/>
            <person name="Toyoda A."/>
            <person name="Oliveira C."/>
            <person name="Osipova E."/>
            <person name="Leigh N.D."/>
            <person name="Simon A."/>
            <person name="Yun M.H."/>
        </authorList>
    </citation>
    <scope>NUCLEOTIDE SEQUENCE</scope>
    <source>
        <strain evidence="1">20211129_DDA</strain>
        <tissue evidence="1">Liver</tissue>
    </source>
</reference>
<evidence type="ECO:0000313" key="2">
    <source>
        <dbReference type="Proteomes" id="UP001066276"/>
    </source>
</evidence>
<gene>
    <name evidence="1" type="ORF">NDU88_003120</name>
</gene>
<dbReference type="EMBL" id="JANPWB010000014">
    <property type="protein sequence ID" value="KAJ1098004.1"/>
    <property type="molecule type" value="Genomic_DNA"/>
</dbReference>
<accession>A0AAV7M4G0</accession>
<protein>
    <submittedName>
        <fullName evidence="1">Uncharacterized protein</fullName>
    </submittedName>
</protein>
<comment type="caution">
    <text evidence="1">The sequence shown here is derived from an EMBL/GenBank/DDBJ whole genome shotgun (WGS) entry which is preliminary data.</text>
</comment>